<dbReference type="GO" id="GO:0005634">
    <property type="term" value="C:nucleus"/>
    <property type="evidence" value="ECO:0007669"/>
    <property type="project" value="TreeGrafter"/>
</dbReference>
<dbReference type="InterPro" id="IPR029062">
    <property type="entry name" value="Class_I_gatase-like"/>
</dbReference>
<evidence type="ECO:0008006" key="3">
    <source>
        <dbReference type="Google" id="ProtNLM"/>
    </source>
</evidence>
<dbReference type="Proteomes" id="UP000177625">
    <property type="component" value="Unassembled WGS sequence"/>
</dbReference>
<dbReference type="SUPFAM" id="SSF52317">
    <property type="entry name" value="Class I glutamine amidotransferase-like"/>
    <property type="match status" value="1"/>
</dbReference>
<dbReference type="InterPro" id="IPR044992">
    <property type="entry name" value="ChyE-like"/>
</dbReference>
<gene>
    <name evidence="1" type="ORF">RSE6_03298</name>
</gene>
<dbReference type="Gene3D" id="3.40.50.880">
    <property type="match status" value="1"/>
</dbReference>
<protein>
    <recommendedName>
        <fullName evidence="3">Class I glutamine amidotransferase-like protein</fullName>
    </recommendedName>
</protein>
<name>A0A1E1M2G6_RHYSE</name>
<dbReference type="AlphaFoldDB" id="A0A1E1M2G6"/>
<dbReference type="PANTHER" id="PTHR42695:SF6">
    <property type="entry name" value="GLUTAMINE AMIDOTRANSFERASE DOMAIN-CONTAINING PROTEIN"/>
    <property type="match status" value="1"/>
</dbReference>
<dbReference type="GO" id="GO:0005829">
    <property type="term" value="C:cytosol"/>
    <property type="evidence" value="ECO:0007669"/>
    <property type="project" value="TreeGrafter"/>
</dbReference>
<accession>A0A1E1M2G6</accession>
<evidence type="ECO:0000313" key="2">
    <source>
        <dbReference type="Proteomes" id="UP000177625"/>
    </source>
</evidence>
<dbReference type="CDD" id="cd01741">
    <property type="entry name" value="GATase1_1"/>
    <property type="match status" value="1"/>
</dbReference>
<organism evidence="1 2">
    <name type="scientific">Rhynchosporium secalis</name>
    <name type="common">Barley scald fungus</name>
    <dbReference type="NCBI Taxonomy" id="38038"/>
    <lineage>
        <taxon>Eukaryota</taxon>
        <taxon>Fungi</taxon>
        <taxon>Dikarya</taxon>
        <taxon>Ascomycota</taxon>
        <taxon>Pezizomycotina</taxon>
        <taxon>Leotiomycetes</taxon>
        <taxon>Helotiales</taxon>
        <taxon>Ploettnerulaceae</taxon>
        <taxon>Rhynchosporium</taxon>
    </lineage>
</organism>
<evidence type="ECO:0000313" key="1">
    <source>
        <dbReference type="EMBL" id="CZT43287.1"/>
    </source>
</evidence>
<proteinExistence type="predicted"/>
<dbReference type="PANTHER" id="PTHR42695">
    <property type="entry name" value="GLUTAMINE AMIDOTRANSFERASE YLR126C-RELATED"/>
    <property type="match status" value="1"/>
</dbReference>
<reference evidence="2" key="1">
    <citation type="submission" date="2016-03" db="EMBL/GenBank/DDBJ databases">
        <authorList>
            <person name="Guldener U."/>
        </authorList>
    </citation>
    <scope>NUCLEOTIDE SEQUENCE [LARGE SCALE GENOMIC DNA]</scope>
</reference>
<keyword evidence="2" id="KW-1185">Reference proteome</keyword>
<sequence length="302" mass="34013">MSSATILNLISLDCNIPVPNVYAERGFYSDIFENLLKSAVKTMNKSHGGSIPADLDVRVTRYDGMGGDLPSTRQLEGVQGIVLTGSAFSAYDDVPWIHNLIAFVLEIYYDFPYIKIFGSCFGHQLVAHAIFSTPYSSVIYHDPTGWELGVQPITLTPPFLSHYGPVTSNPSFPSHSRLQLIHVDHVLIPSSLMRKKGFKSIGRSERCAVQGIWKDGRVLTFQGHAEFDRFVIGETARFVGMDELSMESVMRDDDALWWAAGVILRFFLEVKKTSSRVEMDARVRKDSLYRSKEKIRRDLIQV</sequence>
<dbReference type="EMBL" id="FJVC01000119">
    <property type="protein sequence ID" value="CZT43287.1"/>
    <property type="molecule type" value="Genomic_DNA"/>
</dbReference>